<protein>
    <recommendedName>
        <fullName evidence="1">F-box associated beta-propeller type 3 domain-containing protein</fullName>
    </recommendedName>
</protein>
<keyword evidence="3" id="KW-1185">Reference proteome</keyword>
<accession>A0A8X7NRN5</accession>
<dbReference type="InterPro" id="IPR017451">
    <property type="entry name" value="F-box-assoc_interact_dom"/>
</dbReference>
<evidence type="ECO:0000259" key="1">
    <source>
        <dbReference type="Pfam" id="PF08268"/>
    </source>
</evidence>
<evidence type="ECO:0000313" key="2">
    <source>
        <dbReference type="EMBL" id="KAG2238774.1"/>
    </source>
</evidence>
<dbReference type="PANTHER" id="PTHR31111:SF125">
    <property type="entry name" value="F-BOX PROTEIN CPR30-LIKE"/>
    <property type="match status" value="1"/>
</dbReference>
<dbReference type="Pfam" id="PF08268">
    <property type="entry name" value="FBA_3"/>
    <property type="match status" value="1"/>
</dbReference>
<dbReference type="EMBL" id="JAAMPC010001610">
    <property type="protein sequence ID" value="KAG2238774.1"/>
    <property type="molecule type" value="Genomic_DNA"/>
</dbReference>
<dbReference type="InterPro" id="IPR013187">
    <property type="entry name" value="F-box-assoc_dom_typ3"/>
</dbReference>
<dbReference type="PANTHER" id="PTHR31111">
    <property type="entry name" value="BNAA05G37150D PROTEIN-RELATED"/>
    <property type="match status" value="1"/>
</dbReference>
<evidence type="ECO:0000313" key="3">
    <source>
        <dbReference type="Proteomes" id="UP000886595"/>
    </source>
</evidence>
<dbReference type="NCBIfam" id="TIGR01640">
    <property type="entry name" value="F_box_assoc_1"/>
    <property type="match status" value="1"/>
</dbReference>
<dbReference type="Proteomes" id="UP000886595">
    <property type="component" value="Unassembled WGS sequence"/>
</dbReference>
<dbReference type="AlphaFoldDB" id="A0A8X7NRN5"/>
<organism evidence="2 3">
    <name type="scientific">Brassica carinata</name>
    <name type="common">Ethiopian mustard</name>
    <name type="synonym">Abyssinian cabbage</name>
    <dbReference type="NCBI Taxonomy" id="52824"/>
    <lineage>
        <taxon>Eukaryota</taxon>
        <taxon>Viridiplantae</taxon>
        <taxon>Streptophyta</taxon>
        <taxon>Embryophyta</taxon>
        <taxon>Tracheophyta</taxon>
        <taxon>Spermatophyta</taxon>
        <taxon>Magnoliopsida</taxon>
        <taxon>eudicotyledons</taxon>
        <taxon>Gunneridae</taxon>
        <taxon>Pentapetalae</taxon>
        <taxon>rosids</taxon>
        <taxon>malvids</taxon>
        <taxon>Brassicales</taxon>
        <taxon>Brassicaceae</taxon>
        <taxon>Brassiceae</taxon>
        <taxon>Brassica</taxon>
    </lineage>
</organism>
<feature type="domain" description="F-box associated beta-propeller type 3" evidence="1">
    <location>
        <begin position="14"/>
        <end position="85"/>
    </location>
</feature>
<name>A0A8X7NRN5_BRACI</name>
<reference evidence="2 3" key="1">
    <citation type="submission" date="2020-02" db="EMBL/GenBank/DDBJ databases">
        <authorList>
            <person name="Ma Q."/>
            <person name="Huang Y."/>
            <person name="Song X."/>
            <person name="Pei D."/>
        </authorList>
    </citation>
    <scope>NUCLEOTIDE SEQUENCE [LARGE SCALE GENOMIC DNA]</scope>
    <source>
        <strain evidence="2">Sxm20200214</strain>
        <tissue evidence="2">Leaf</tissue>
    </source>
</reference>
<sequence>MMKKLRNGIKHGQESARYEYQVLTLGTEKPSSWRMIEYSIPHRYCTNSHVCLDGVVYFVAKTGADWSQRSLMKFDLRYEKLDLLTSLSADFPQTCKVCVVAL</sequence>
<comment type="caution">
    <text evidence="2">The sequence shown here is derived from an EMBL/GenBank/DDBJ whole genome shotgun (WGS) entry which is preliminary data.</text>
</comment>
<proteinExistence type="predicted"/>
<gene>
    <name evidence="2" type="ORF">Bca52824_091945</name>
</gene>